<keyword evidence="3" id="KW-1185">Reference proteome</keyword>
<name>A0ABR0BAC8_9CRUS</name>
<reference evidence="2 3" key="1">
    <citation type="journal article" date="2023" name="Nucleic Acids Res.">
        <title>The hologenome of Daphnia magna reveals possible DNA methylation and microbiome-mediated evolution of the host genome.</title>
        <authorList>
            <person name="Chaturvedi A."/>
            <person name="Li X."/>
            <person name="Dhandapani V."/>
            <person name="Marshall H."/>
            <person name="Kissane S."/>
            <person name="Cuenca-Cambronero M."/>
            <person name="Asole G."/>
            <person name="Calvet F."/>
            <person name="Ruiz-Romero M."/>
            <person name="Marangio P."/>
            <person name="Guigo R."/>
            <person name="Rago D."/>
            <person name="Mirbahai L."/>
            <person name="Eastwood N."/>
            <person name="Colbourne J.K."/>
            <person name="Zhou J."/>
            <person name="Mallon E."/>
            <person name="Orsini L."/>
        </authorList>
    </citation>
    <scope>NUCLEOTIDE SEQUENCE [LARGE SCALE GENOMIC DNA]</scope>
    <source>
        <strain evidence="2">LRV0_1</strain>
    </source>
</reference>
<organism evidence="2 3">
    <name type="scientific">Daphnia magna</name>
    <dbReference type="NCBI Taxonomy" id="35525"/>
    <lineage>
        <taxon>Eukaryota</taxon>
        <taxon>Metazoa</taxon>
        <taxon>Ecdysozoa</taxon>
        <taxon>Arthropoda</taxon>
        <taxon>Crustacea</taxon>
        <taxon>Branchiopoda</taxon>
        <taxon>Diplostraca</taxon>
        <taxon>Cladocera</taxon>
        <taxon>Anomopoda</taxon>
        <taxon>Daphniidae</taxon>
        <taxon>Daphnia</taxon>
    </lineage>
</organism>
<dbReference type="EMBL" id="JAOYFB010000044">
    <property type="protein sequence ID" value="KAK4045522.1"/>
    <property type="molecule type" value="Genomic_DNA"/>
</dbReference>
<protein>
    <submittedName>
        <fullName evidence="2">Uncharacterized protein</fullName>
    </submittedName>
</protein>
<accession>A0ABR0BAC8</accession>
<sequence>MTKPSAVDRTATPEPTPPVEAGASHRKQPRSSEGAGLDVPVTTIQPALKAHKRDRGPNRRRRAAKSSAAAPNSGAWRGSSAKKPAPVEVGPPSLATPPPGNLLAVANGRAPASEAPEITCSTCCPAHRPCSTCRADVVYPNLGAGATPDIQRTAAKPSEARKREAVHLAKADFVVEGRRPAPNVVVLNRLRKERHGDLFPGAHSDRLRPCEKHPSVDVVFTGGV</sequence>
<proteinExistence type="predicted"/>
<evidence type="ECO:0000313" key="2">
    <source>
        <dbReference type="EMBL" id="KAK4045522.1"/>
    </source>
</evidence>
<comment type="caution">
    <text evidence="2">The sequence shown here is derived from an EMBL/GenBank/DDBJ whole genome shotgun (WGS) entry which is preliminary data.</text>
</comment>
<evidence type="ECO:0000313" key="3">
    <source>
        <dbReference type="Proteomes" id="UP001234178"/>
    </source>
</evidence>
<dbReference type="Proteomes" id="UP001234178">
    <property type="component" value="Unassembled WGS sequence"/>
</dbReference>
<feature type="compositionally biased region" description="Basic residues" evidence="1">
    <location>
        <begin position="49"/>
        <end position="64"/>
    </location>
</feature>
<feature type="region of interest" description="Disordered" evidence="1">
    <location>
        <begin position="1"/>
        <end position="100"/>
    </location>
</feature>
<gene>
    <name evidence="2" type="ORF">OUZ56_033146</name>
</gene>
<evidence type="ECO:0000256" key="1">
    <source>
        <dbReference type="SAM" id="MobiDB-lite"/>
    </source>
</evidence>